<dbReference type="PANTHER" id="PTHR27008">
    <property type="entry name" value="OS04G0122200 PROTEIN"/>
    <property type="match status" value="1"/>
</dbReference>
<evidence type="ECO:0000256" key="2">
    <source>
        <dbReference type="ARBA" id="ARBA00008684"/>
    </source>
</evidence>
<evidence type="ECO:0000256" key="13">
    <source>
        <dbReference type="ARBA" id="ARBA00023136"/>
    </source>
</evidence>
<dbReference type="InterPro" id="IPR032675">
    <property type="entry name" value="LRR_dom_sf"/>
</dbReference>
<evidence type="ECO:0000256" key="4">
    <source>
        <dbReference type="ARBA" id="ARBA00022614"/>
    </source>
</evidence>
<dbReference type="InterPro" id="IPR001245">
    <property type="entry name" value="Ser-Thr/Tyr_kinase_cat_dom"/>
</dbReference>
<dbReference type="Pfam" id="PF23598">
    <property type="entry name" value="LRR_14"/>
    <property type="match status" value="2"/>
</dbReference>
<evidence type="ECO:0000256" key="15">
    <source>
        <dbReference type="SAM" id="Phobius"/>
    </source>
</evidence>
<dbReference type="InterPro" id="IPR011009">
    <property type="entry name" value="Kinase-like_dom_sf"/>
</dbReference>
<dbReference type="InterPro" id="IPR055414">
    <property type="entry name" value="LRR_R13L4/SHOC2-like"/>
</dbReference>
<keyword evidence="13 15" id="KW-0472">Membrane</keyword>
<dbReference type="InterPro" id="IPR051809">
    <property type="entry name" value="Plant_receptor-like_S/T_kinase"/>
</dbReference>
<sequence>MRTFLLFCFCNNAFLLCMVMTINHQVFQNMVGVNAATLAGNETDKLALLAIKAMIIQDPLNITSSWNESLHFCQWQGVSCSPRRQRVTQLNMSSQKLAGYISTSIGNLSFVRIIDLSTNSFQGEIPNEISHLFRLKALVLANNSLRGQIPSNISNCRNLRIFHVSRNKLIGKIPFGLGYLSKLVELNLYGNKVEGNIPYSLGNISSLEVLQLRYNYLEGHIPASLGQLKNLITLSIAENTLSGQIPQSIYNLSYLERFALTLNEFHGRLPLNIGLTLPNIQVFLVALNNFSGPIPISFSNASNLNILDLSANKFSGGVPDIFKNLKKFTWLNIFNNYLLGRGEANDLNFIDSLTNCSILRKVYLDGCNFGGELPNSMVNLSLQLQYFSVESNKLSGSIPHDIGNLINLEALNLHRNQFVGTIPTTIGKLYKLQEAGFGSNELSGQIPSTFGNLTLLNSLWLEENNFQGSIPSSLGNCQNLELLHLYGNFLNGTIPREVIGLKYLSLSLNLSRNNLSGSLPSEVGNMKFLVELDLSQNQLSGNIPNSLGDCINLVQLYIDHNSFEGEIPKSLSFLKVIEDMDLSHNNLFGHIPKDFANLSFLWKLDLSFNDLDGEVPVTGVFSNISAISIAGNEKLCGGVPELQLKACPEKEPRKANLSLEKKLIISLVCGLLGVSLILAFFIIYWHKKNKFQNAESLRMEPLMNISYGELLKATNGFSSANLIGVGSFGSVYKGNLESNQASVAVKVFNLERRGASKSFMAECETLRNTRHRNLVKIVTACSSVDYQGNNFMALVYEFMPNGSLENWLHLKSGSESRGRLTLLQKLNIVIDVASALDYLHNQIDMPIIHCDLKPSNILLDQDMAALIGDFGLSKIIVEEDNIEASNNSTSTIGIKGTIGYAAPEYGMGSEVSSRGDMYSFGILLLEIFTGKRPTDDSFIDGMNLNLFVEMALPERVMEIVDHDILLEVEEETEASSSSHHNEPVQKRREKLIECLISILTIGVKCSEELPSNRIQIHEACKQLLKFKGTMLSLEILSSNKK</sequence>
<dbReference type="PROSITE" id="PS50011">
    <property type="entry name" value="PROTEIN_KINASE_DOM"/>
    <property type="match status" value="1"/>
</dbReference>
<keyword evidence="7 16" id="KW-0732">Signal</keyword>
<dbReference type="GeneID" id="112491602"/>
<dbReference type="RefSeq" id="XP_048329111.2">
    <property type="nucleotide sequence ID" value="XM_048473154.2"/>
</dbReference>
<dbReference type="SUPFAM" id="SSF56112">
    <property type="entry name" value="Protein kinase-like (PK-like)"/>
    <property type="match status" value="1"/>
</dbReference>
<evidence type="ECO:0000256" key="9">
    <source>
        <dbReference type="ARBA" id="ARBA00022741"/>
    </source>
</evidence>
<evidence type="ECO:0000256" key="8">
    <source>
        <dbReference type="ARBA" id="ARBA00022737"/>
    </source>
</evidence>
<evidence type="ECO:0000256" key="5">
    <source>
        <dbReference type="ARBA" id="ARBA00022679"/>
    </source>
</evidence>
<dbReference type="InterPro" id="IPR013210">
    <property type="entry name" value="LRR_N_plant-typ"/>
</dbReference>
<proteinExistence type="inferred from homology"/>
<organism evidence="18 19">
    <name type="scientific">Ziziphus jujuba</name>
    <name type="common">Chinese jujube</name>
    <name type="synonym">Ziziphus sativa</name>
    <dbReference type="NCBI Taxonomy" id="326968"/>
    <lineage>
        <taxon>Eukaryota</taxon>
        <taxon>Viridiplantae</taxon>
        <taxon>Streptophyta</taxon>
        <taxon>Embryophyta</taxon>
        <taxon>Tracheophyta</taxon>
        <taxon>Spermatophyta</taxon>
        <taxon>Magnoliopsida</taxon>
        <taxon>eudicotyledons</taxon>
        <taxon>Gunneridae</taxon>
        <taxon>Pentapetalae</taxon>
        <taxon>rosids</taxon>
        <taxon>fabids</taxon>
        <taxon>Rosales</taxon>
        <taxon>Rhamnaceae</taxon>
        <taxon>Paliureae</taxon>
        <taxon>Ziziphus</taxon>
    </lineage>
</organism>
<dbReference type="Gene3D" id="1.10.510.10">
    <property type="entry name" value="Transferase(Phosphotransferase) domain 1"/>
    <property type="match status" value="1"/>
</dbReference>
<evidence type="ECO:0000256" key="7">
    <source>
        <dbReference type="ARBA" id="ARBA00022729"/>
    </source>
</evidence>
<keyword evidence="12 15" id="KW-1133">Transmembrane helix</keyword>
<dbReference type="Pfam" id="PF07714">
    <property type="entry name" value="PK_Tyr_Ser-Thr"/>
    <property type="match status" value="1"/>
</dbReference>
<name>A0ABM3IIH1_ZIZJJ</name>
<comment type="similarity">
    <text evidence="2">Belongs to the protein kinase superfamily. Ser/Thr protein kinase family.</text>
</comment>
<feature type="domain" description="Protein kinase" evidence="17">
    <location>
        <begin position="717"/>
        <end position="1026"/>
    </location>
</feature>
<evidence type="ECO:0000256" key="3">
    <source>
        <dbReference type="ARBA" id="ARBA00022527"/>
    </source>
</evidence>
<feature type="chain" id="PRO_5047354463" evidence="16">
    <location>
        <begin position="29"/>
        <end position="1041"/>
    </location>
</feature>
<dbReference type="InterPro" id="IPR001611">
    <property type="entry name" value="Leu-rich_rpt"/>
</dbReference>
<dbReference type="InterPro" id="IPR003591">
    <property type="entry name" value="Leu-rich_rpt_typical-subtyp"/>
</dbReference>
<keyword evidence="18" id="KW-1185">Reference proteome</keyword>
<keyword evidence="10" id="KW-0418">Kinase</keyword>
<dbReference type="Pfam" id="PF00560">
    <property type="entry name" value="LRR_1"/>
    <property type="match status" value="4"/>
</dbReference>
<dbReference type="SMART" id="SM00369">
    <property type="entry name" value="LRR_TYP"/>
    <property type="match status" value="7"/>
</dbReference>
<keyword evidence="6 15" id="KW-0812">Transmembrane</keyword>
<evidence type="ECO:0000256" key="16">
    <source>
        <dbReference type="SAM" id="SignalP"/>
    </source>
</evidence>
<dbReference type="InterPro" id="IPR008271">
    <property type="entry name" value="Ser/Thr_kinase_AS"/>
</dbReference>
<dbReference type="PROSITE" id="PS00108">
    <property type="entry name" value="PROTEIN_KINASE_ST"/>
    <property type="match status" value="1"/>
</dbReference>
<keyword evidence="8" id="KW-0677">Repeat</keyword>
<accession>A0ABM3IIH1</accession>
<gene>
    <name evidence="19" type="primary">LOC112491602</name>
</gene>
<feature type="transmembrane region" description="Helical" evidence="15">
    <location>
        <begin position="663"/>
        <end position="685"/>
    </location>
</feature>
<evidence type="ECO:0000259" key="17">
    <source>
        <dbReference type="PROSITE" id="PS50011"/>
    </source>
</evidence>
<keyword evidence="4" id="KW-0433">Leucine-rich repeat</keyword>
<dbReference type="InterPro" id="IPR000719">
    <property type="entry name" value="Prot_kinase_dom"/>
</dbReference>
<evidence type="ECO:0000256" key="12">
    <source>
        <dbReference type="ARBA" id="ARBA00022989"/>
    </source>
</evidence>
<keyword evidence="9 14" id="KW-0547">Nucleotide-binding</keyword>
<dbReference type="PROSITE" id="PS00107">
    <property type="entry name" value="PROTEIN_KINASE_ATP"/>
    <property type="match status" value="1"/>
</dbReference>
<dbReference type="Proteomes" id="UP001652623">
    <property type="component" value="Chromosome 2"/>
</dbReference>
<dbReference type="InterPro" id="IPR017441">
    <property type="entry name" value="Protein_kinase_ATP_BS"/>
</dbReference>
<dbReference type="SUPFAM" id="SSF52058">
    <property type="entry name" value="L domain-like"/>
    <property type="match status" value="1"/>
</dbReference>
<evidence type="ECO:0000256" key="10">
    <source>
        <dbReference type="ARBA" id="ARBA00022777"/>
    </source>
</evidence>
<keyword evidence="3" id="KW-0723">Serine/threonine-protein kinase</keyword>
<evidence type="ECO:0000256" key="1">
    <source>
        <dbReference type="ARBA" id="ARBA00004370"/>
    </source>
</evidence>
<dbReference type="SMART" id="SM00220">
    <property type="entry name" value="S_TKc"/>
    <property type="match status" value="1"/>
</dbReference>
<dbReference type="PANTHER" id="PTHR27008:SF596">
    <property type="entry name" value="OS02G0215500 PROTEIN"/>
    <property type="match status" value="1"/>
</dbReference>
<reference evidence="19" key="1">
    <citation type="submission" date="2025-08" db="UniProtKB">
        <authorList>
            <consortium name="RefSeq"/>
        </authorList>
    </citation>
    <scope>IDENTIFICATION</scope>
    <source>
        <tissue evidence="19">Seedling</tissue>
    </source>
</reference>
<dbReference type="SUPFAM" id="SSF52047">
    <property type="entry name" value="RNI-like"/>
    <property type="match status" value="1"/>
</dbReference>
<dbReference type="Pfam" id="PF08263">
    <property type="entry name" value="LRRNT_2"/>
    <property type="match status" value="1"/>
</dbReference>
<comment type="subcellular location">
    <subcellularLocation>
        <location evidence="1">Membrane</location>
    </subcellularLocation>
</comment>
<evidence type="ECO:0000256" key="14">
    <source>
        <dbReference type="PROSITE-ProRule" id="PRU10141"/>
    </source>
</evidence>
<keyword evidence="5" id="KW-0808">Transferase</keyword>
<keyword evidence="11 14" id="KW-0067">ATP-binding</keyword>
<feature type="signal peptide" evidence="16">
    <location>
        <begin position="1"/>
        <end position="28"/>
    </location>
</feature>
<evidence type="ECO:0000256" key="11">
    <source>
        <dbReference type="ARBA" id="ARBA00022840"/>
    </source>
</evidence>
<evidence type="ECO:0000313" key="18">
    <source>
        <dbReference type="Proteomes" id="UP001652623"/>
    </source>
</evidence>
<protein>
    <submittedName>
        <fullName evidence="19">Probable LRR receptor-like serine/threonine-protein kinase At3g47570</fullName>
    </submittedName>
</protein>
<dbReference type="Gene3D" id="3.80.10.10">
    <property type="entry name" value="Ribonuclease Inhibitor"/>
    <property type="match status" value="3"/>
</dbReference>
<evidence type="ECO:0000313" key="19">
    <source>
        <dbReference type="RefSeq" id="XP_048329111.2"/>
    </source>
</evidence>
<evidence type="ECO:0000256" key="6">
    <source>
        <dbReference type="ARBA" id="ARBA00022692"/>
    </source>
</evidence>
<dbReference type="Gene3D" id="3.30.200.20">
    <property type="entry name" value="Phosphorylase Kinase, domain 1"/>
    <property type="match status" value="1"/>
</dbReference>
<feature type="binding site" evidence="14">
    <location>
        <position position="746"/>
    </location>
    <ligand>
        <name>ATP</name>
        <dbReference type="ChEBI" id="CHEBI:30616"/>
    </ligand>
</feature>